<dbReference type="PANTHER" id="PTHR46542:SF1">
    <property type="entry name" value="X-BOX BINDING PROTEIN 1"/>
    <property type="match status" value="1"/>
</dbReference>
<dbReference type="InterPro" id="IPR046347">
    <property type="entry name" value="bZIP_sf"/>
</dbReference>
<dbReference type="InterPro" id="IPR052470">
    <property type="entry name" value="ER_Stress-Reg_TF"/>
</dbReference>
<evidence type="ECO:0000256" key="6">
    <source>
        <dbReference type="ARBA" id="ARBA00040165"/>
    </source>
</evidence>
<keyword evidence="4" id="KW-0804">Transcription</keyword>
<dbReference type="InterPro" id="IPR004827">
    <property type="entry name" value="bZIP"/>
</dbReference>
<dbReference type="CDD" id="cd14691">
    <property type="entry name" value="bZIP_XBP1"/>
    <property type="match status" value="1"/>
</dbReference>
<dbReference type="SUPFAM" id="SSF57959">
    <property type="entry name" value="Leucine zipper domain"/>
    <property type="match status" value="1"/>
</dbReference>
<dbReference type="EMBL" id="LR906647">
    <property type="protein sequence ID" value="CAD7253932.1"/>
    <property type="molecule type" value="Genomic_DNA"/>
</dbReference>
<dbReference type="GO" id="GO:0005634">
    <property type="term" value="C:nucleus"/>
    <property type="evidence" value="ECO:0007669"/>
    <property type="project" value="TreeGrafter"/>
</dbReference>
<dbReference type="GO" id="GO:0000981">
    <property type="term" value="F:DNA-binding transcription factor activity, RNA polymerase II-specific"/>
    <property type="evidence" value="ECO:0007669"/>
    <property type="project" value="TreeGrafter"/>
</dbReference>
<dbReference type="PANTHER" id="PTHR46542">
    <property type="entry name" value="X-BOX BINDING PROTEIN 1"/>
    <property type="match status" value="1"/>
</dbReference>
<feature type="region of interest" description="Disordered" evidence="7">
    <location>
        <begin position="164"/>
        <end position="196"/>
    </location>
</feature>
<evidence type="ECO:0000256" key="7">
    <source>
        <dbReference type="SAM" id="MobiDB-lite"/>
    </source>
</evidence>
<dbReference type="Gene3D" id="1.20.5.170">
    <property type="match status" value="1"/>
</dbReference>
<dbReference type="Proteomes" id="UP000677054">
    <property type="component" value="Unassembled WGS sequence"/>
</dbReference>
<evidence type="ECO:0000259" key="8">
    <source>
        <dbReference type="PROSITE" id="PS50217"/>
    </source>
</evidence>
<feature type="compositionally biased region" description="Gly residues" evidence="7">
    <location>
        <begin position="183"/>
        <end position="193"/>
    </location>
</feature>
<evidence type="ECO:0000256" key="4">
    <source>
        <dbReference type="ARBA" id="ARBA00023163"/>
    </source>
</evidence>
<name>A0A7R9AHN2_9CRUS</name>
<keyword evidence="10" id="KW-1185">Reference proteome</keyword>
<keyword evidence="3" id="KW-0238">DNA-binding</keyword>
<evidence type="ECO:0000256" key="2">
    <source>
        <dbReference type="ARBA" id="ARBA00023015"/>
    </source>
</evidence>
<keyword evidence="2" id="KW-0805">Transcription regulation</keyword>
<evidence type="ECO:0000256" key="3">
    <source>
        <dbReference type="ARBA" id="ARBA00023125"/>
    </source>
</evidence>
<dbReference type="SMART" id="SM00338">
    <property type="entry name" value="BRLZ"/>
    <property type="match status" value="1"/>
</dbReference>
<dbReference type="Pfam" id="PF00170">
    <property type="entry name" value="bZIP_1"/>
    <property type="match status" value="1"/>
</dbReference>
<feature type="compositionally biased region" description="Basic and acidic residues" evidence="7">
    <location>
        <begin position="45"/>
        <end position="54"/>
    </location>
</feature>
<dbReference type="PROSITE" id="PS50217">
    <property type="entry name" value="BZIP"/>
    <property type="match status" value="1"/>
</dbReference>
<feature type="compositionally biased region" description="Low complexity" evidence="7">
    <location>
        <begin position="164"/>
        <end position="174"/>
    </location>
</feature>
<evidence type="ECO:0000313" key="9">
    <source>
        <dbReference type="EMBL" id="CAD7253932.1"/>
    </source>
</evidence>
<keyword evidence="1" id="KW-0832">Ubl conjugation</keyword>
<accession>A0A7R9AHN2</accession>
<organism evidence="9">
    <name type="scientific">Darwinula stevensoni</name>
    <dbReference type="NCBI Taxonomy" id="69355"/>
    <lineage>
        <taxon>Eukaryota</taxon>
        <taxon>Metazoa</taxon>
        <taxon>Ecdysozoa</taxon>
        <taxon>Arthropoda</taxon>
        <taxon>Crustacea</taxon>
        <taxon>Oligostraca</taxon>
        <taxon>Ostracoda</taxon>
        <taxon>Podocopa</taxon>
        <taxon>Podocopida</taxon>
        <taxon>Darwinulocopina</taxon>
        <taxon>Darwinuloidea</taxon>
        <taxon>Darwinulidae</taxon>
        <taxon>Darwinula</taxon>
    </lineage>
</organism>
<dbReference type="EMBL" id="CAJPEV010007130">
    <property type="protein sequence ID" value="CAG0904594.1"/>
    <property type="molecule type" value="Genomic_DNA"/>
</dbReference>
<sequence>MKTILIVPKGPSCPVRVVEFPSSPVVKREIEDEEMECPRRKKVKLDHLSSEEKMMRRKMKNRAAAQSARDRKKARMEELECLVKILEEQHSKLAAENKILRLQNEALEEENAELRRSLGMDGTTPIGPAESINAPLPREQGVKSQTVLNALFLQLLCLMQTKGSVSSSSLPPLSRSEKDGVDVGRGGGDGSEIGGTNIDDLLQATLVGTTSAILEPSNSEGGSGRLSETSDHMYAREGKQCKLDSTWLLDDSNAGDLDLLSEILQLSEEDTKALKDPMSPYSENCTSASPLSPCSGYESFSSPDSLSDCCSDLDDLFPNLL</sequence>
<feature type="region of interest" description="Disordered" evidence="7">
    <location>
        <begin position="38"/>
        <end position="71"/>
    </location>
</feature>
<evidence type="ECO:0000256" key="1">
    <source>
        <dbReference type="ARBA" id="ARBA00022843"/>
    </source>
</evidence>
<dbReference type="GO" id="GO:0000977">
    <property type="term" value="F:RNA polymerase II transcription regulatory region sequence-specific DNA binding"/>
    <property type="evidence" value="ECO:0007669"/>
    <property type="project" value="TreeGrafter"/>
</dbReference>
<evidence type="ECO:0000313" key="10">
    <source>
        <dbReference type="Proteomes" id="UP000677054"/>
    </source>
</evidence>
<keyword evidence="5" id="KW-0539">Nucleus</keyword>
<evidence type="ECO:0000256" key="5">
    <source>
        <dbReference type="ARBA" id="ARBA00023242"/>
    </source>
</evidence>
<gene>
    <name evidence="9" type="ORF">DSTB1V02_LOCUS13677</name>
</gene>
<proteinExistence type="predicted"/>
<dbReference type="AlphaFoldDB" id="A0A7R9AHN2"/>
<protein>
    <recommendedName>
        <fullName evidence="6">X-box-binding protein 1</fullName>
    </recommendedName>
</protein>
<feature type="domain" description="BZIP" evidence="8">
    <location>
        <begin position="51"/>
        <end position="114"/>
    </location>
</feature>
<reference evidence="9" key="1">
    <citation type="submission" date="2020-11" db="EMBL/GenBank/DDBJ databases">
        <authorList>
            <person name="Tran Van P."/>
        </authorList>
    </citation>
    <scope>NUCLEOTIDE SEQUENCE</scope>
</reference>